<dbReference type="AlphaFoldDB" id="A0A9W8AXM6"/>
<organism evidence="1 2">
    <name type="scientific">Dimargaris verticillata</name>
    <dbReference type="NCBI Taxonomy" id="2761393"/>
    <lineage>
        <taxon>Eukaryota</taxon>
        <taxon>Fungi</taxon>
        <taxon>Fungi incertae sedis</taxon>
        <taxon>Zoopagomycota</taxon>
        <taxon>Kickxellomycotina</taxon>
        <taxon>Dimargaritomycetes</taxon>
        <taxon>Dimargaritales</taxon>
        <taxon>Dimargaritaceae</taxon>
        <taxon>Dimargaris</taxon>
    </lineage>
</organism>
<dbReference type="Proteomes" id="UP001151582">
    <property type="component" value="Unassembled WGS sequence"/>
</dbReference>
<comment type="caution">
    <text evidence="1">The sequence shown here is derived from an EMBL/GenBank/DDBJ whole genome shotgun (WGS) entry which is preliminary data.</text>
</comment>
<keyword evidence="2" id="KW-1185">Reference proteome</keyword>
<evidence type="ECO:0000313" key="2">
    <source>
        <dbReference type="Proteomes" id="UP001151582"/>
    </source>
</evidence>
<evidence type="ECO:0000313" key="1">
    <source>
        <dbReference type="EMBL" id="KAJ1974227.1"/>
    </source>
</evidence>
<protein>
    <submittedName>
        <fullName evidence="1">Uncharacterized protein</fullName>
    </submittedName>
</protein>
<proteinExistence type="predicted"/>
<feature type="non-terminal residue" evidence="1">
    <location>
        <position position="95"/>
    </location>
</feature>
<accession>A0A9W8AXM6</accession>
<dbReference type="EMBL" id="JANBQB010000684">
    <property type="protein sequence ID" value="KAJ1974227.1"/>
    <property type="molecule type" value="Genomic_DNA"/>
</dbReference>
<gene>
    <name evidence="1" type="ORF">H4R34_004795</name>
</gene>
<sequence length="95" mass="11268">MAHFIRNRLMGNIPLPDERFKTLAQKFVEERFKTEETDGTMGVAKLVLSNKRNPKKEFNYVVYSQGLKHFFKISRGTMDERIHDIIESLHQQEEQ</sequence>
<name>A0A9W8AXM6_9FUNG</name>
<reference evidence="1" key="1">
    <citation type="submission" date="2022-07" db="EMBL/GenBank/DDBJ databases">
        <title>Phylogenomic reconstructions and comparative analyses of Kickxellomycotina fungi.</title>
        <authorList>
            <person name="Reynolds N.K."/>
            <person name="Stajich J.E."/>
            <person name="Barry K."/>
            <person name="Grigoriev I.V."/>
            <person name="Crous P."/>
            <person name="Smith M.E."/>
        </authorList>
    </citation>
    <scope>NUCLEOTIDE SEQUENCE</scope>
    <source>
        <strain evidence="1">RSA 567</strain>
    </source>
</reference>